<sequence>MHLSLPMWPEPIKIRLYRQMGTIILSLSMGSISTQLSLESSSSIRRRPRLLSLRRLPRRLVLNLGICEWMWSITIMLETLSLVSVTTILPYTVCLGTSRCGHSNRCRQARHLN</sequence>
<dbReference type="Pfam" id="PF01104">
    <property type="entry name" value="Bunya_NS-S"/>
    <property type="match status" value="1"/>
</dbReference>
<name>A0A346JEY6_9VIRU</name>
<dbReference type="GeneID" id="80550204"/>
<protein>
    <recommendedName>
        <fullName evidence="1">Non-structural protein NS-S</fullName>
    </recommendedName>
</protein>
<dbReference type="InterPro" id="IPR000797">
    <property type="entry name" value="Bunya_NSs"/>
</dbReference>
<proteinExistence type="predicted"/>
<keyword evidence="3" id="KW-1185">Reference proteome</keyword>
<dbReference type="KEGG" id="vg:80550204"/>
<organism evidence="2 3">
    <name type="scientific">Sedlec virus</name>
    <dbReference type="NCBI Taxonomy" id="1383888"/>
    <lineage>
        <taxon>Viruses</taxon>
        <taxon>Riboviria</taxon>
        <taxon>Orthornavirae</taxon>
        <taxon>Negarnaviricota</taxon>
        <taxon>Polyploviricotina</taxon>
        <taxon>Bunyaviricetes</taxon>
        <taxon>Elliovirales</taxon>
        <taxon>Peribunyaviridae</taxon>
        <taxon>Orthobunyavirus</taxon>
        <taxon>Orthobunyavirus sedlecense</taxon>
    </lineage>
</organism>
<dbReference type="Proteomes" id="UP000681501">
    <property type="component" value="Genome"/>
</dbReference>
<dbReference type="PIRSF" id="PIRSF003954">
    <property type="entry name" value="NS-S_OrthobunV"/>
    <property type="match status" value="1"/>
</dbReference>
<evidence type="ECO:0000256" key="1">
    <source>
        <dbReference type="ARBA" id="ARBA00014100"/>
    </source>
</evidence>
<evidence type="ECO:0000313" key="3">
    <source>
        <dbReference type="Proteomes" id="UP000681501"/>
    </source>
</evidence>
<reference evidence="2" key="1">
    <citation type="submission" date="2018-06" db="EMBL/GenBank/DDBJ databases">
        <title>Genomic Characterization of Bunyamwera and Simbu Serogroup Bunyaviruses.</title>
        <authorList>
            <person name="Layton M."/>
            <person name="Bergren N."/>
            <person name="Lee J."/>
            <person name="Russell B."/>
            <person name="Stenglein M."/>
            <person name="Kading R."/>
        </authorList>
    </citation>
    <scope>NUCLEOTIDE SEQUENCE</scope>
    <source>
        <strain evidence="2">Av 172</strain>
    </source>
</reference>
<evidence type="ECO:0000313" key="2">
    <source>
        <dbReference type="EMBL" id="AXP32061.1"/>
    </source>
</evidence>
<dbReference type="RefSeq" id="YP_010839945.1">
    <property type="nucleotide sequence ID" value="NC_078274.1"/>
</dbReference>
<dbReference type="GO" id="GO:0016032">
    <property type="term" value="P:viral process"/>
    <property type="evidence" value="ECO:0007669"/>
    <property type="project" value="InterPro"/>
</dbReference>
<dbReference type="EMBL" id="MH484329">
    <property type="protein sequence ID" value="AXP32061.1"/>
    <property type="molecule type" value="Viral_cRNA"/>
</dbReference>
<accession>A0A346JEY6</accession>